<protein>
    <submittedName>
        <fullName evidence="2">Uncharacterized protein</fullName>
    </submittedName>
</protein>
<dbReference type="AlphaFoldDB" id="A0AAP0QYM6"/>
<evidence type="ECO:0000313" key="2">
    <source>
        <dbReference type="EMBL" id="KAK9266292.1"/>
    </source>
</evidence>
<gene>
    <name evidence="2" type="ORF">L1049_001814</name>
</gene>
<proteinExistence type="predicted"/>
<feature type="region of interest" description="Disordered" evidence="1">
    <location>
        <begin position="1"/>
        <end position="73"/>
    </location>
</feature>
<dbReference type="EMBL" id="JBBPBK010000195">
    <property type="protein sequence ID" value="KAK9266292.1"/>
    <property type="molecule type" value="Genomic_DNA"/>
</dbReference>
<dbReference type="PANTHER" id="PTHR34198">
    <property type="entry name" value="OS01G0175100 PROTEIN"/>
    <property type="match status" value="1"/>
</dbReference>
<keyword evidence="3" id="KW-1185">Reference proteome</keyword>
<dbReference type="PANTHER" id="PTHR34198:SF1">
    <property type="entry name" value="OS01G0104300 PROTEIN"/>
    <property type="match status" value="1"/>
</dbReference>
<dbReference type="Proteomes" id="UP001415857">
    <property type="component" value="Unassembled WGS sequence"/>
</dbReference>
<evidence type="ECO:0000313" key="3">
    <source>
        <dbReference type="Proteomes" id="UP001415857"/>
    </source>
</evidence>
<comment type="caution">
    <text evidence="2">The sequence shown here is derived from an EMBL/GenBank/DDBJ whole genome shotgun (WGS) entry which is preliminary data.</text>
</comment>
<name>A0AAP0QYM6_LIQFO</name>
<accession>A0AAP0QYM6</accession>
<evidence type="ECO:0000256" key="1">
    <source>
        <dbReference type="SAM" id="MobiDB-lite"/>
    </source>
</evidence>
<sequence length="124" mass="13697">MATTLPCFRSTGIRASASSGHRKPDSNRRKPSSSNWLTPIFGWSSDPDYIDNTDNVSADKRPDVSEAESDAARSRSRFALGCFTEDKAKQLRMKTMESATFHDIMYHSAIASRLASDVSGKYGQ</sequence>
<reference evidence="2 3" key="1">
    <citation type="journal article" date="2024" name="Plant J.">
        <title>Genome sequences and population genomics reveal climatic adaptation and genomic divergence between two closely related sweetgum species.</title>
        <authorList>
            <person name="Xu W.Q."/>
            <person name="Ren C.Q."/>
            <person name="Zhang X.Y."/>
            <person name="Comes H.P."/>
            <person name="Liu X.H."/>
            <person name="Li Y.G."/>
            <person name="Kettle C.J."/>
            <person name="Jalonen R."/>
            <person name="Gaisberger H."/>
            <person name="Ma Y.Z."/>
            <person name="Qiu Y.X."/>
        </authorList>
    </citation>
    <scope>NUCLEOTIDE SEQUENCE [LARGE SCALE GENOMIC DNA]</scope>
    <source>
        <strain evidence="2">Hangzhou</strain>
    </source>
</reference>
<organism evidence="2 3">
    <name type="scientific">Liquidambar formosana</name>
    <name type="common">Formosan gum</name>
    <dbReference type="NCBI Taxonomy" id="63359"/>
    <lineage>
        <taxon>Eukaryota</taxon>
        <taxon>Viridiplantae</taxon>
        <taxon>Streptophyta</taxon>
        <taxon>Embryophyta</taxon>
        <taxon>Tracheophyta</taxon>
        <taxon>Spermatophyta</taxon>
        <taxon>Magnoliopsida</taxon>
        <taxon>eudicotyledons</taxon>
        <taxon>Gunneridae</taxon>
        <taxon>Pentapetalae</taxon>
        <taxon>Saxifragales</taxon>
        <taxon>Altingiaceae</taxon>
        <taxon>Liquidambar</taxon>
    </lineage>
</organism>